<dbReference type="GO" id="GO:0008310">
    <property type="term" value="F:single-stranded DNA 3'-5' DNA exonuclease activity"/>
    <property type="evidence" value="ECO:0007669"/>
    <property type="project" value="TreeGrafter"/>
</dbReference>
<dbReference type="RefSeq" id="XP_015521583.1">
    <property type="nucleotide sequence ID" value="XM_015666097.2"/>
</dbReference>
<dbReference type="Proteomes" id="UP000829291">
    <property type="component" value="Chromosome 4"/>
</dbReference>
<protein>
    <submittedName>
        <fullName evidence="6">Meiosis-specific with OB domain-containing protein</fullName>
    </submittedName>
</protein>
<keyword evidence="5" id="KW-1185">Reference proteome</keyword>
<dbReference type="InParanoid" id="A0A6J0C4V4"/>
<evidence type="ECO:0000256" key="2">
    <source>
        <dbReference type="ARBA" id="ARBA00023254"/>
    </source>
</evidence>
<dbReference type="CTD" id="31705"/>
<dbReference type="KEGG" id="nlo:107225585"/>
<dbReference type="GeneID" id="107225585"/>
<dbReference type="InterPro" id="IPR056880">
    <property type="entry name" value="OB_MEIOB_N"/>
</dbReference>
<dbReference type="Gene3D" id="2.40.50.140">
    <property type="entry name" value="Nucleic acid-binding proteins"/>
    <property type="match status" value="2"/>
</dbReference>
<name>A0A6J0C4V4_NEOLC</name>
<evidence type="ECO:0000256" key="3">
    <source>
        <dbReference type="ARBA" id="ARBA00038329"/>
    </source>
</evidence>
<dbReference type="InterPro" id="IPR052469">
    <property type="entry name" value="MEIOB"/>
</dbReference>
<dbReference type="AlphaFoldDB" id="A0A6J0C4V4"/>
<dbReference type="FunCoup" id="A0A6J0C4V4">
    <property type="interactions" value="3"/>
</dbReference>
<evidence type="ECO:0000313" key="6">
    <source>
        <dbReference type="RefSeq" id="XP_015521583.1"/>
    </source>
</evidence>
<proteinExistence type="inferred from homology"/>
<gene>
    <name evidence="6" type="primary">LOC107225585</name>
</gene>
<organism evidence="6">
    <name type="scientific">Neodiprion lecontei</name>
    <name type="common">Redheaded pine sawfly</name>
    <dbReference type="NCBI Taxonomy" id="441921"/>
    <lineage>
        <taxon>Eukaryota</taxon>
        <taxon>Metazoa</taxon>
        <taxon>Ecdysozoa</taxon>
        <taxon>Arthropoda</taxon>
        <taxon>Hexapoda</taxon>
        <taxon>Insecta</taxon>
        <taxon>Pterygota</taxon>
        <taxon>Neoptera</taxon>
        <taxon>Endopterygota</taxon>
        <taxon>Hymenoptera</taxon>
        <taxon>Tenthredinoidea</taxon>
        <taxon>Diprionidae</taxon>
        <taxon>Diprioninae</taxon>
        <taxon>Neodiprion</taxon>
    </lineage>
</organism>
<keyword evidence="1" id="KW-0238">DNA-binding</keyword>
<evidence type="ECO:0000259" key="4">
    <source>
        <dbReference type="Pfam" id="PF24903"/>
    </source>
</evidence>
<evidence type="ECO:0000256" key="1">
    <source>
        <dbReference type="ARBA" id="ARBA00023125"/>
    </source>
</evidence>
<dbReference type="GO" id="GO:0003697">
    <property type="term" value="F:single-stranded DNA binding"/>
    <property type="evidence" value="ECO:0007669"/>
    <property type="project" value="TreeGrafter"/>
</dbReference>
<dbReference type="SUPFAM" id="SSF50249">
    <property type="entry name" value="Nucleic acid-binding proteins"/>
    <property type="match status" value="2"/>
</dbReference>
<dbReference type="OrthoDB" id="9937820at2759"/>
<dbReference type="PANTHER" id="PTHR21166">
    <property type="entry name" value="CELL DIVISION CONTROL PROTEIN 24 OB DOMAIN-CONTAINING PROTEIN-RELATED"/>
    <property type="match status" value="1"/>
</dbReference>
<reference evidence="6" key="1">
    <citation type="submission" date="2025-08" db="UniProtKB">
        <authorList>
            <consortium name="RefSeq"/>
        </authorList>
    </citation>
    <scope>IDENTIFICATION</scope>
    <source>
        <tissue evidence="6">Thorax and Abdomen</tissue>
    </source>
</reference>
<evidence type="ECO:0000313" key="5">
    <source>
        <dbReference type="Proteomes" id="UP000829291"/>
    </source>
</evidence>
<dbReference type="PANTHER" id="PTHR21166:SF2">
    <property type="entry name" value="CELL DIVISION CONTROL PROTEIN 24 OB DOMAIN-CONTAINING PROTEIN-RELATED"/>
    <property type="match status" value="1"/>
</dbReference>
<dbReference type="InterPro" id="IPR012340">
    <property type="entry name" value="NA-bd_OB-fold"/>
</dbReference>
<accession>A0A6J0C4V4</accession>
<keyword evidence="2" id="KW-0469">Meiosis</keyword>
<dbReference type="GO" id="GO:0000712">
    <property type="term" value="P:resolution of meiotic recombination intermediates"/>
    <property type="evidence" value="ECO:0007669"/>
    <property type="project" value="TreeGrafter"/>
</dbReference>
<feature type="domain" description="MEIOB-like N-terminal" evidence="4">
    <location>
        <begin position="3"/>
        <end position="143"/>
    </location>
</feature>
<comment type="similarity">
    <text evidence="3">Belongs to the MEIOB family.</text>
</comment>
<dbReference type="Pfam" id="PF24903">
    <property type="entry name" value="OB_MEIOB_N"/>
    <property type="match status" value="1"/>
</dbReference>
<sequence length="469" mass="52703">MAGVHRLTLSSLQPEIKNSLIIGIIISKQEVKIFQAKNTSFSTGERGVWNFTLRDSVIDFANVTVWGSKEYIEGLYANFRIGQVVELVNPKISLRQGNDRGEMFVPSVSSQFNITLNQGTSDMHIHNSPDRAKYVSLLTLPTKNLNQIQPLDAVMKNIEQMKNEHVDIMVVLMSMTPMRQLTTKDGRDTVCRDIDVNDGSIEASVNLRIWGIDWVERAEFWQTRHTVLLLADVLITFNTFKKKMALTIGRKTLITENPNVSQAQIVRAAIRHLPEQPLISGTSETNPSSVTNLMTVRQICEKVEHNESNVEQVLFTALIHVVINQMNFEHKSVVSTKCALCKKWVQPDKESCLNPNCPCGNGTRTPENVSHFNFKLNVSDHTGHLVGCRLIGVAAEDFLKCTVQDFKGMSLKERDELKWHCLLEKCSIVLQVVGPTASWPSPVYNVLSVKRLEENMRPGENASTSGLYS</sequence>